<evidence type="ECO:0000313" key="2">
    <source>
        <dbReference type="Proteomes" id="UP000463388"/>
    </source>
</evidence>
<gene>
    <name evidence="1" type="ORF">GKZ27_01375</name>
</gene>
<dbReference type="AlphaFoldDB" id="A0A6N8JM39"/>
<accession>A0A6N8JM39</accession>
<protein>
    <submittedName>
        <fullName evidence="1">Uncharacterized protein</fullName>
    </submittedName>
</protein>
<proteinExistence type="predicted"/>
<organism evidence="1 2">
    <name type="scientific">Adlercreutzia mucosicola</name>
    <dbReference type="NCBI Taxonomy" id="580026"/>
    <lineage>
        <taxon>Bacteria</taxon>
        <taxon>Bacillati</taxon>
        <taxon>Actinomycetota</taxon>
        <taxon>Coriobacteriia</taxon>
        <taxon>Eggerthellales</taxon>
        <taxon>Eggerthellaceae</taxon>
        <taxon>Adlercreutzia</taxon>
    </lineage>
</organism>
<sequence>MCADLLLRYVIIAAAASLACAWMQAFCEPWPLVDAFVLAPTAEVQVVRSLGVSPQLLIRTRRALQVVCAWWANRFCFRGCCFFPSKTSLAVPF</sequence>
<comment type="caution">
    <text evidence="1">The sequence shown here is derived from an EMBL/GenBank/DDBJ whole genome shotgun (WGS) entry which is preliminary data.</text>
</comment>
<keyword evidence="2" id="KW-1185">Reference proteome</keyword>
<reference evidence="1 2" key="1">
    <citation type="submission" date="2019-12" db="EMBL/GenBank/DDBJ databases">
        <title>Microbes associate with the intestines of laboratory mice.</title>
        <authorList>
            <person name="Navarre W."/>
            <person name="Wong E."/>
        </authorList>
    </citation>
    <scope>NUCLEOTIDE SEQUENCE [LARGE SCALE GENOMIC DNA]</scope>
    <source>
        <strain evidence="1 2">NM66_B29</strain>
    </source>
</reference>
<dbReference type="Proteomes" id="UP000463388">
    <property type="component" value="Unassembled WGS sequence"/>
</dbReference>
<evidence type="ECO:0000313" key="1">
    <source>
        <dbReference type="EMBL" id="MVX60127.1"/>
    </source>
</evidence>
<name>A0A6N8JM39_9ACTN</name>
<dbReference type="EMBL" id="WSRR01000002">
    <property type="protein sequence ID" value="MVX60127.1"/>
    <property type="molecule type" value="Genomic_DNA"/>
</dbReference>